<proteinExistence type="predicted"/>
<reference evidence="1 2" key="1">
    <citation type="submission" date="2024-01" db="EMBL/GenBank/DDBJ databases">
        <title>Genome insights into Plantactinospora sonchi sp. nov.</title>
        <authorList>
            <person name="Wang L."/>
        </authorList>
    </citation>
    <scope>NUCLEOTIDE SEQUENCE [LARGE SCALE GENOMIC DNA]</scope>
    <source>
        <strain evidence="1 2">NEAU-QY2</strain>
    </source>
</reference>
<dbReference type="EMBL" id="JAZGQK010000017">
    <property type="protein sequence ID" value="MEE6261004.1"/>
    <property type="molecule type" value="Genomic_DNA"/>
</dbReference>
<sequence length="146" mass="15126">MPILGQFSALVGGGVLFIGDNESEADQDLGERGHHPLLDVGTTQIIVGVQNGAADGPTTVRVAANVVDDPVGPIVFDGTIRISSGILRVGDGLDLAVLRFYVPAGDLPVQIHVDADQDDLCSPGFVDIVLPKFGRLIVRSDGSLSG</sequence>
<organism evidence="1 2">
    <name type="scientific">Plantactinospora sonchi</name>
    <dbReference type="NCBI Taxonomy" id="1544735"/>
    <lineage>
        <taxon>Bacteria</taxon>
        <taxon>Bacillati</taxon>
        <taxon>Actinomycetota</taxon>
        <taxon>Actinomycetes</taxon>
        <taxon>Micromonosporales</taxon>
        <taxon>Micromonosporaceae</taxon>
        <taxon>Plantactinospora</taxon>
    </lineage>
</organism>
<gene>
    <name evidence="1" type="ORF">V1633_21200</name>
</gene>
<protein>
    <submittedName>
        <fullName evidence="1">Uncharacterized protein</fullName>
    </submittedName>
</protein>
<comment type="caution">
    <text evidence="1">The sequence shown here is derived from an EMBL/GenBank/DDBJ whole genome shotgun (WGS) entry which is preliminary data.</text>
</comment>
<dbReference type="RefSeq" id="WP_331216106.1">
    <property type="nucleotide sequence ID" value="NZ_JAZGQK010000017.1"/>
</dbReference>
<accession>A0ABU7RWW8</accession>
<dbReference type="Proteomes" id="UP001332243">
    <property type="component" value="Unassembled WGS sequence"/>
</dbReference>
<keyword evidence="2" id="KW-1185">Reference proteome</keyword>
<name>A0ABU7RWW8_9ACTN</name>
<evidence type="ECO:0000313" key="2">
    <source>
        <dbReference type="Proteomes" id="UP001332243"/>
    </source>
</evidence>
<evidence type="ECO:0000313" key="1">
    <source>
        <dbReference type="EMBL" id="MEE6261004.1"/>
    </source>
</evidence>